<dbReference type="AlphaFoldDB" id="A0A1G9SGM4"/>
<protein>
    <submittedName>
        <fullName evidence="1">Uncharacterized protein</fullName>
    </submittedName>
</protein>
<dbReference type="Proteomes" id="UP000199068">
    <property type="component" value="Unassembled WGS sequence"/>
</dbReference>
<dbReference type="RefSeq" id="WP_092727325.1">
    <property type="nucleotide sequence ID" value="NZ_FNGW01000009.1"/>
</dbReference>
<organism evidence="1 2">
    <name type="scientific">Romboutsia lituseburensis DSM 797</name>
    <dbReference type="NCBI Taxonomy" id="1121325"/>
    <lineage>
        <taxon>Bacteria</taxon>
        <taxon>Bacillati</taxon>
        <taxon>Bacillota</taxon>
        <taxon>Clostridia</taxon>
        <taxon>Peptostreptococcales</taxon>
        <taxon>Peptostreptococcaceae</taxon>
        <taxon>Romboutsia</taxon>
    </lineage>
</organism>
<evidence type="ECO:0000313" key="2">
    <source>
        <dbReference type="Proteomes" id="UP000199068"/>
    </source>
</evidence>
<proteinExistence type="predicted"/>
<keyword evidence="2" id="KW-1185">Reference proteome</keyword>
<dbReference type="STRING" id="1121325.SAMN04515677_109114"/>
<name>A0A1G9SGM4_9FIRM</name>
<sequence>MKFSFAKVTNSRLMGSMGLIVKWEDDVKNINIYQYYLLDSEGLGLADYISLKNPTKEEAYREEERLMGGLGSERIVISEEEALLLIHFYGNKNEYYEKPLPGDTQEYIDIIKNYTPTMTPEEIYPKICKKITEEIEFINYMTMRFIAWDRESLKYFSGSEDISNMHITNINGSLLKNTVTKKGKGKYISEAIYEDNDGYYISKIAFNISKENDNFKINSILATDKEAMFDFEVFDEISKPEYVAIYEIKENDEFLEKFYIDNPFLLRSDMEDAMFFTRFNFNNNHVKEDVYVINNDIRAIYYQIGDKFFVGTYSDNNRKYINKMLQCNYSEYLKLEEELYFEENVLYDFVESGSDDFEDFLDC</sequence>
<reference evidence="1 2" key="1">
    <citation type="submission" date="2016-10" db="EMBL/GenBank/DDBJ databases">
        <authorList>
            <person name="de Groot N.N."/>
        </authorList>
    </citation>
    <scope>NUCLEOTIDE SEQUENCE [LARGE SCALE GENOMIC DNA]</scope>
    <source>
        <strain evidence="1 2">DSM 797</strain>
    </source>
</reference>
<evidence type="ECO:0000313" key="1">
    <source>
        <dbReference type="EMBL" id="SDM34623.1"/>
    </source>
</evidence>
<accession>A0A1G9SGM4</accession>
<dbReference type="EMBL" id="FNGW01000009">
    <property type="protein sequence ID" value="SDM34623.1"/>
    <property type="molecule type" value="Genomic_DNA"/>
</dbReference>
<gene>
    <name evidence="1" type="ORF">SAMN04515677_109114</name>
</gene>